<comment type="caution">
    <text evidence="1">The sequence shown here is derived from an EMBL/GenBank/DDBJ whole genome shotgun (WGS) entry which is preliminary data.</text>
</comment>
<gene>
    <name evidence="1" type="ORF">QFC19_009473</name>
</gene>
<dbReference type="Proteomes" id="UP001241377">
    <property type="component" value="Unassembled WGS sequence"/>
</dbReference>
<evidence type="ECO:0000313" key="1">
    <source>
        <dbReference type="EMBL" id="KAJ9090731.1"/>
    </source>
</evidence>
<protein>
    <submittedName>
        <fullName evidence="1">Uncharacterized protein</fullName>
    </submittedName>
</protein>
<proteinExistence type="predicted"/>
<name>A0ACC2UW69_9TREE</name>
<sequence length="250" mass="28273">MSSRPGRPSSASTPKPLQSIRLEVLTASSPFSIVHEIAEIIIVALELGTPIWENMIPLPRAPLDVQIDRVAKQHLLQLRDPKAEKLYVRAVGVVGGGPERTLGVAIWQQPGSLRYRTLKLEELSEEAREGFEGYDMVFRDAFYGGFQHYRDKLMGDEPYWYLSILAVHPDYQRFKIGSKLLDHGLQHLVAGGDGQSNDEPRYPTLLEATPAGERLYRSRGFVKEDEFTLAEQYAGMNEFKFPLYRRPADA</sequence>
<evidence type="ECO:0000313" key="2">
    <source>
        <dbReference type="Proteomes" id="UP001241377"/>
    </source>
</evidence>
<organism evidence="1 2">
    <name type="scientific">Naganishia cerealis</name>
    <dbReference type="NCBI Taxonomy" id="610337"/>
    <lineage>
        <taxon>Eukaryota</taxon>
        <taxon>Fungi</taxon>
        <taxon>Dikarya</taxon>
        <taxon>Basidiomycota</taxon>
        <taxon>Agaricomycotina</taxon>
        <taxon>Tremellomycetes</taxon>
        <taxon>Filobasidiales</taxon>
        <taxon>Filobasidiaceae</taxon>
        <taxon>Naganishia</taxon>
    </lineage>
</organism>
<keyword evidence="2" id="KW-1185">Reference proteome</keyword>
<accession>A0ACC2UW69</accession>
<dbReference type="EMBL" id="JASBWR010000163">
    <property type="protein sequence ID" value="KAJ9090731.1"/>
    <property type="molecule type" value="Genomic_DNA"/>
</dbReference>
<reference evidence="1" key="1">
    <citation type="submission" date="2023-04" db="EMBL/GenBank/DDBJ databases">
        <title>Draft Genome sequencing of Naganishia species isolated from polar environments using Oxford Nanopore Technology.</title>
        <authorList>
            <person name="Leo P."/>
            <person name="Venkateswaran K."/>
        </authorList>
    </citation>
    <scope>NUCLEOTIDE SEQUENCE</scope>
    <source>
        <strain evidence="1">MNA-CCFEE 5261</strain>
    </source>
</reference>